<dbReference type="EMBL" id="CP067977">
    <property type="protein sequence ID" value="QQQ19817.1"/>
    <property type="molecule type" value="Genomic_DNA"/>
</dbReference>
<reference evidence="1 2" key="1">
    <citation type="submission" date="2021-01" db="EMBL/GenBank/DDBJ databases">
        <title>Brevundimonas vitis sp. nov., an bacterium isolated from grape (Vitis vinifera).</title>
        <authorList>
            <person name="Jiang L."/>
            <person name="Lee J."/>
        </authorList>
    </citation>
    <scope>NUCLEOTIDE SEQUENCE [LARGE SCALE GENOMIC DNA]</scope>
    <source>
        <strain evidence="1 2">GRTSA-9</strain>
    </source>
</reference>
<keyword evidence="2" id="KW-1185">Reference proteome</keyword>
<evidence type="ECO:0000313" key="1">
    <source>
        <dbReference type="EMBL" id="QQQ19817.1"/>
    </source>
</evidence>
<proteinExistence type="predicted"/>
<accession>A0ABX7BRD0</accession>
<dbReference type="Proteomes" id="UP000595448">
    <property type="component" value="Chromosome"/>
</dbReference>
<name>A0ABX7BRD0_9CAUL</name>
<gene>
    <name evidence="1" type="ORF">JIP62_06955</name>
</gene>
<sequence>MDDQNEAWRRLTDARLKTLEAAVMPRRVRRKMDGKPLPALSYEPGDRRPLTKWMELRILALEMILRLWLDADVARADEVDCETYETLISGELDLMEVWSRSQVEPDFGRREAMAMIQQARAILTETHTWPLIEIEEKVR</sequence>
<evidence type="ECO:0000313" key="2">
    <source>
        <dbReference type="Proteomes" id="UP000595448"/>
    </source>
</evidence>
<organism evidence="1 2">
    <name type="scientific">Brevundimonas vitisensis</name>
    <dbReference type="NCBI Taxonomy" id="2800818"/>
    <lineage>
        <taxon>Bacteria</taxon>
        <taxon>Pseudomonadati</taxon>
        <taxon>Pseudomonadota</taxon>
        <taxon>Alphaproteobacteria</taxon>
        <taxon>Caulobacterales</taxon>
        <taxon>Caulobacteraceae</taxon>
        <taxon>Brevundimonas</taxon>
    </lineage>
</organism>
<protein>
    <submittedName>
        <fullName evidence="1">Uncharacterized protein</fullName>
    </submittedName>
</protein>
<dbReference type="RefSeq" id="WP_201104252.1">
    <property type="nucleotide sequence ID" value="NZ_CP067977.1"/>
</dbReference>